<dbReference type="GO" id="GO:0016491">
    <property type="term" value="F:oxidoreductase activity"/>
    <property type="evidence" value="ECO:0007669"/>
    <property type="project" value="UniProtKB-KW"/>
</dbReference>
<evidence type="ECO:0000256" key="2">
    <source>
        <dbReference type="ARBA" id="ARBA00023002"/>
    </source>
</evidence>
<dbReference type="PANTHER" id="PTHR13878:SF91">
    <property type="entry name" value="FAD BINDING DOMAIN PROTEIN (AFU_ORTHOLOGUE AFUA_6G12070)-RELATED"/>
    <property type="match status" value="1"/>
</dbReference>
<dbReference type="InterPro" id="IPR036318">
    <property type="entry name" value="FAD-bd_PCMH-like_sf"/>
</dbReference>
<dbReference type="GO" id="GO:0071949">
    <property type="term" value="F:FAD binding"/>
    <property type="evidence" value="ECO:0007669"/>
    <property type="project" value="InterPro"/>
</dbReference>
<feature type="domain" description="FAD-binding PCMH-type" evidence="4">
    <location>
        <begin position="126"/>
        <end position="309"/>
    </location>
</feature>
<dbReference type="InParanoid" id="A0A1Z5TDM1"/>
<dbReference type="InterPro" id="IPR012951">
    <property type="entry name" value="BBE"/>
</dbReference>
<comment type="similarity">
    <text evidence="1">Belongs to the oxygen-dependent FAD-linked oxidoreductase family.</text>
</comment>
<dbReference type="Proteomes" id="UP000194280">
    <property type="component" value="Unassembled WGS sequence"/>
</dbReference>
<evidence type="ECO:0000256" key="3">
    <source>
        <dbReference type="SAM" id="SignalP"/>
    </source>
</evidence>
<feature type="chain" id="PRO_5012645102" description="FAD-binding PCMH-type domain-containing protein" evidence="3">
    <location>
        <begin position="20"/>
        <end position="606"/>
    </location>
</feature>
<dbReference type="STRING" id="1157616.A0A1Z5TDM1"/>
<evidence type="ECO:0000313" key="5">
    <source>
        <dbReference type="EMBL" id="OTA33971.1"/>
    </source>
</evidence>
<dbReference type="InterPro" id="IPR006094">
    <property type="entry name" value="Oxid_FAD_bind_N"/>
</dbReference>
<sequence>MAFVRFSSLLSLAVSTAVGVTVPLNKRQSAPISSITSEQWSSLNESVGGRLAVGYPIAKPCFDNALSSECADVQGGYTTDTYIADNFGGYQNANWGFCQKNANDCGLDFTLPSNPLYFTLGQQCHQGSVPSYYIDVEGVSDVQAGLKFAEDTGVPLVIKNSGHDYRGRSSAPDALALWTHNIRPDLTLEKDFTPEGCSEPAADGVTYGAGQGFLGLYQFAEDNNITIVGGSSRTVGAGGGWLAAGGHGALSNTLGMGVDNVLQIKAVLPNGTYVTANRCQNQDVFYALRGGGGSTFGVNMEMTTTAHPRVTLQVAYIRFASLDLESIEKFVTICVENGERWATEGWGGYIAPGAMSQLSSGLVLVTPKLTNEEAKESMKQLTDYASSLGNLAINNEINTAHSWFEAFNDYILPNDEEVGLGIALGSRLIPKDVFTNDEGRQSLITALTEISDKVTPLSLTSNQLDPRALTYGPPLQILVTAPSSYPDNDTVPASITPAWRQANWHILGAITFNNSPNQSTINRAFGTAHEVANILAGVAPDSGVYQNEADTFQDNHEQVFWGQENYDRLLSLKQEMDPNNILTCWQCIGYDASDPRYGCYPSMATS</sequence>
<protein>
    <recommendedName>
        <fullName evidence="4">FAD-binding PCMH-type domain-containing protein</fullName>
    </recommendedName>
</protein>
<keyword evidence="6" id="KW-1185">Reference proteome</keyword>
<accession>A0A1Z5TDM1</accession>
<dbReference type="EMBL" id="MUNK01000066">
    <property type="protein sequence ID" value="OTA33971.1"/>
    <property type="molecule type" value="Genomic_DNA"/>
</dbReference>
<dbReference type="PROSITE" id="PS51387">
    <property type="entry name" value="FAD_PCMH"/>
    <property type="match status" value="1"/>
</dbReference>
<dbReference type="SUPFAM" id="SSF56176">
    <property type="entry name" value="FAD-binding/transporter-associated domain-like"/>
    <property type="match status" value="1"/>
</dbReference>
<reference evidence="5 6" key="1">
    <citation type="submission" date="2017-01" db="EMBL/GenBank/DDBJ databases">
        <title>The recent genome duplication of the halophilic yeast Hortaea werneckii: insights from long-read sequencing.</title>
        <authorList>
            <person name="Sinha S."/>
            <person name="Flibotte S."/>
            <person name="Neira M."/>
            <person name="Lenassi M."/>
            <person name="Gostincar C."/>
            <person name="Stajich J.E."/>
            <person name="Nislow C.E."/>
        </authorList>
    </citation>
    <scope>NUCLEOTIDE SEQUENCE [LARGE SCALE GENOMIC DNA]</scope>
    <source>
        <strain evidence="5 6">EXF-2000</strain>
    </source>
</reference>
<feature type="signal peptide" evidence="3">
    <location>
        <begin position="1"/>
        <end position="19"/>
    </location>
</feature>
<dbReference type="PANTHER" id="PTHR13878">
    <property type="entry name" value="GULONOLACTONE OXIDASE"/>
    <property type="match status" value="1"/>
</dbReference>
<keyword evidence="3" id="KW-0732">Signal</keyword>
<proteinExistence type="inferred from homology"/>
<dbReference type="OrthoDB" id="9983560at2759"/>
<dbReference type="InterPro" id="IPR016166">
    <property type="entry name" value="FAD-bd_PCMH"/>
</dbReference>
<dbReference type="Pfam" id="PF08031">
    <property type="entry name" value="BBE"/>
    <property type="match status" value="1"/>
</dbReference>
<name>A0A1Z5TDM1_HORWE</name>
<evidence type="ECO:0000256" key="1">
    <source>
        <dbReference type="ARBA" id="ARBA00005466"/>
    </source>
</evidence>
<dbReference type="InterPro" id="IPR050432">
    <property type="entry name" value="FAD-linked_Oxidoreductases_BP"/>
</dbReference>
<keyword evidence="2" id="KW-0560">Oxidoreductase</keyword>
<dbReference type="AlphaFoldDB" id="A0A1Z5TDM1"/>
<dbReference type="Gene3D" id="3.30.465.10">
    <property type="match status" value="2"/>
</dbReference>
<dbReference type="InterPro" id="IPR016169">
    <property type="entry name" value="FAD-bd_PCMH_sub2"/>
</dbReference>
<evidence type="ECO:0000259" key="4">
    <source>
        <dbReference type="PROSITE" id="PS51387"/>
    </source>
</evidence>
<comment type="caution">
    <text evidence="5">The sequence shown here is derived from an EMBL/GenBank/DDBJ whole genome shotgun (WGS) entry which is preliminary data.</text>
</comment>
<organism evidence="5 6">
    <name type="scientific">Hortaea werneckii EXF-2000</name>
    <dbReference type="NCBI Taxonomy" id="1157616"/>
    <lineage>
        <taxon>Eukaryota</taxon>
        <taxon>Fungi</taxon>
        <taxon>Dikarya</taxon>
        <taxon>Ascomycota</taxon>
        <taxon>Pezizomycotina</taxon>
        <taxon>Dothideomycetes</taxon>
        <taxon>Dothideomycetidae</taxon>
        <taxon>Mycosphaerellales</taxon>
        <taxon>Teratosphaeriaceae</taxon>
        <taxon>Hortaea</taxon>
    </lineage>
</organism>
<dbReference type="Pfam" id="PF01565">
    <property type="entry name" value="FAD_binding_4"/>
    <property type="match status" value="1"/>
</dbReference>
<evidence type="ECO:0000313" key="6">
    <source>
        <dbReference type="Proteomes" id="UP000194280"/>
    </source>
</evidence>
<dbReference type="VEuPathDB" id="FungiDB:BTJ68_05486"/>
<gene>
    <name evidence="5" type="ORF">BTJ68_05486</name>
</gene>